<dbReference type="AlphaFoldDB" id="A0A820PAF3"/>
<evidence type="ECO:0000313" key="3">
    <source>
        <dbReference type="Proteomes" id="UP000663881"/>
    </source>
</evidence>
<comment type="caution">
    <text evidence="2">The sequence shown here is derived from an EMBL/GenBank/DDBJ whole genome shotgun (WGS) entry which is preliminary data.</text>
</comment>
<name>A0A820PAF3_9BILA</name>
<accession>A0A820PAF3</accession>
<reference evidence="2" key="1">
    <citation type="submission" date="2021-02" db="EMBL/GenBank/DDBJ databases">
        <authorList>
            <person name="Nowell W R."/>
        </authorList>
    </citation>
    <scope>NUCLEOTIDE SEQUENCE</scope>
</reference>
<evidence type="ECO:0000313" key="2">
    <source>
        <dbReference type="EMBL" id="CAF4405382.1"/>
    </source>
</evidence>
<proteinExistence type="predicted"/>
<sequence>MTNTISSAITPQSSSFEEDSMLGFGVSDEEVYVGSGVDQQGKLGGYLLEGSYVGNAKGLFENDFLVSHEGG</sequence>
<protein>
    <submittedName>
        <fullName evidence="2">Uncharacterized protein</fullName>
    </submittedName>
</protein>
<dbReference type="EMBL" id="CAJOAY010028383">
    <property type="protein sequence ID" value="CAF4405382.1"/>
    <property type="molecule type" value="Genomic_DNA"/>
</dbReference>
<feature type="region of interest" description="Disordered" evidence="1">
    <location>
        <begin position="1"/>
        <end position="20"/>
    </location>
</feature>
<feature type="compositionally biased region" description="Polar residues" evidence="1">
    <location>
        <begin position="1"/>
        <end position="15"/>
    </location>
</feature>
<evidence type="ECO:0000256" key="1">
    <source>
        <dbReference type="SAM" id="MobiDB-lite"/>
    </source>
</evidence>
<organism evidence="2 3">
    <name type="scientific">Adineta steineri</name>
    <dbReference type="NCBI Taxonomy" id="433720"/>
    <lineage>
        <taxon>Eukaryota</taxon>
        <taxon>Metazoa</taxon>
        <taxon>Spiralia</taxon>
        <taxon>Gnathifera</taxon>
        <taxon>Rotifera</taxon>
        <taxon>Eurotatoria</taxon>
        <taxon>Bdelloidea</taxon>
        <taxon>Adinetida</taxon>
        <taxon>Adinetidae</taxon>
        <taxon>Adineta</taxon>
    </lineage>
</organism>
<gene>
    <name evidence="2" type="ORF">OKA104_LOCUS51633</name>
</gene>
<dbReference type="Proteomes" id="UP000663881">
    <property type="component" value="Unassembled WGS sequence"/>
</dbReference>